<sequence length="203" mass="21803">MSTGSSKTYLSFLLFLYVSGGYVSRKTLSSELGLGEGVVRSHLRFLNERGLVRSVRAGNALTDSGRNGVRGLLEAMSAKRLGLAPAWELNAREAVYVLLHGYPPAENVVKLRDEAVREGADGAVIAVFDGGKFRLPPGGEDLCSYAPRLCGEVLGEAEEEDCLLVVFGERLGAAVKGLVGILLSEKAPWRPSLLESLELLLRS</sequence>
<dbReference type="SUPFAM" id="SSF55261">
    <property type="entry name" value="GAD domain-like"/>
    <property type="match status" value="1"/>
</dbReference>
<dbReference type="AlphaFoldDB" id="A1RW52"/>
<evidence type="ECO:0000259" key="5">
    <source>
        <dbReference type="Pfam" id="PF14544"/>
    </source>
</evidence>
<evidence type="ECO:0000256" key="4">
    <source>
        <dbReference type="ARBA" id="ARBA00022917"/>
    </source>
</evidence>
<dbReference type="EnsemblBacteria" id="ABL77432">
    <property type="protein sequence ID" value="ABL77432"/>
    <property type="gene ID" value="Tpen_0022"/>
</dbReference>
<dbReference type="KEGG" id="tpe:Tpen_0022"/>
<gene>
    <name evidence="7" type="ordered locus">Tpen_0022</name>
</gene>
<organism evidence="7 8">
    <name type="scientific">Thermofilum pendens (strain DSM 2475 / Hrk 5)</name>
    <dbReference type="NCBI Taxonomy" id="368408"/>
    <lineage>
        <taxon>Archaea</taxon>
        <taxon>Thermoproteota</taxon>
        <taxon>Thermoprotei</taxon>
        <taxon>Thermofilales</taxon>
        <taxon>Thermofilaceae</taxon>
        <taxon>Thermofilum</taxon>
    </lineage>
</organism>
<dbReference type="InterPro" id="IPR036390">
    <property type="entry name" value="WH_DNA-bd_sf"/>
</dbReference>
<accession>A1RW52</accession>
<dbReference type="Gene3D" id="3.30.1360.30">
    <property type="entry name" value="GAD-like domain"/>
    <property type="match status" value="1"/>
</dbReference>
<dbReference type="HOGENOM" id="CLU_1369599_0_0_2"/>
<feature type="domain" description="DUF4443" evidence="5">
    <location>
        <begin position="104"/>
        <end position="184"/>
    </location>
</feature>
<dbReference type="GO" id="GO:0004812">
    <property type="term" value="F:aminoacyl-tRNA ligase activity"/>
    <property type="evidence" value="ECO:0007669"/>
    <property type="project" value="InterPro"/>
</dbReference>
<dbReference type="OrthoDB" id="85402at2157"/>
<evidence type="ECO:0008006" key="9">
    <source>
        <dbReference type="Google" id="ProtNLM"/>
    </source>
</evidence>
<evidence type="ECO:0000256" key="2">
    <source>
        <dbReference type="ARBA" id="ARBA00022741"/>
    </source>
</evidence>
<dbReference type="InterPro" id="IPR048715">
    <property type="entry name" value="CggR_N"/>
</dbReference>
<dbReference type="STRING" id="368408.Tpen_0022"/>
<keyword evidence="2" id="KW-0547">Nucleotide-binding</keyword>
<dbReference type="Pfam" id="PF21715">
    <property type="entry name" value="CggR_N"/>
    <property type="match status" value="1"/>
</dbReference>
<keyword evidence="1" id="KW-0436">Ligase</keyword>
<dbReference type="RefSeq" id="WP_011751697.1">
    <property type="nucleotide sequence ID" value="NC_008698.1"/>
</dbReference>
<dbReference type="SUPFAM" id="SSF46785">
    <property type="entry name" value="Winged helix' DNA-binding domain"/>
    <property type="match status" value="1"/>
</dbReference>
<evidence type="ECO:0000313" key="8">
    <source>
        <dbReference type="Proteomes" id="UP000000641"/>
    </source>
</evidence>
<dbReference type="GO" id="GO:0005524">
    <property type="term" value="F:ATP binding"/>
    <property type="evidence" value="ECO:0007669"/>
    <property type="project" value="UniProtKB-KW"/>
</dbReference>
<dbReference type="InterPro" id="IPR004115">
    <property type="entry name" value="GAD-like_sf"/>
</dbReference>
<keyword evidence="4" id="KW-0648">Protein biosynthesis</keyword>
<dbReference type="GO" id="GO:0006412">
    <property type="term" value="P:translation"/>
    <property type="evidence" value="ECO:0007669"/>
    <property type="project" value="UniProtKB-KW"/>
</dbReference>
<dbReference type="InterPro" id="IPR029349">
    <property type="entry name" value="DUF4443"/>
</dbReference>
<proteinExistence type="predicted"/>
<evidence type="ECO:0000259" key="6">
    <source>
        <dbReference type="Pfam" id="PF21715"/>
    </source>
</evidence>
<dbReference type="Gene3D" id="1.10.10.10">
    <property type="entry name" value="Winged helix-like DNA-binding domain superfamily/Winged helix DNA-binding domain"/>
    <property type="match status" value="1"/>
</dbReference>
<name>A1RW52_THEPD</name>
<dbReference type="Pfam" id="PF14544">
    <property type="entry name" value="DUF4443"/>
    <property type="match status" value="1"/>
</dbReference>
<evidence type="ECO:0000313" key="7">
    <source>
        <dbReference type="EMBL" id="ABL77432.1"/>
    </source>
</evidence>
<reference evidence="8" key="1">
    <citation type="journal article" date="2008" name="J. Bacteriol.">
        <title>Genome sequence of Thermofilum pendens reveals an exceptional loss of biosynthetic pathways without genome reduction.</title>
        <authorList>
            <person name="Anderson I."/>
            <person name="Rodriguez J."/>
            <person name="Susanti D."/>
            <person name="Porat I."/>
            <person name="Reich C."/>
            <person name="Ulrich L.E."/>
            <person name="Elkins J.G."/>
            <person name="Mavromatis K."/>
            <person name="Lykidis A."/>
            <person name="Kim E."/>
            <person name="Thompson L.S."/>
            <person name="Nolan M."/>
            <person name="Land M."/>
            <person name="Copeland A."/>
            <person name="Lapidus A."/>
            <person name="Lucas S."/>
            <person name="Detter C."/>
            <person name="Zhulin I.B."/>
            <person name="Olsen G.J."/>
            <person name="Whitman W."/>
            <person name="Mukhopadhyay B."/>
            <person name="Bristow J."/>
            <person name="Kyrpides N."/>
        </authorList>
    </citation>
    <scope>NUCLEOTIDE SEQUENCE [LARGE SCALE GENOMIC DNA]</scope>
    <source>
        <strain evidence="8">DSM 2475 / Hrk 5</strain>
    </source>
</reference>
<dbReference type="GeneID" id="4600384"/>
<protein>
    <recommendedName>
        <fullName evidence="9">DUF4443 domain-containing protein</fullName>
    </recommendedName>
</protein>
<dbReference type="EMBL" id="CP000505">
    <property type="protein sequence ID" value="ABL77432.1"/>
    <property type="molecule type" value="Genomic_DNA"/>
</dbReference>
<dbReference type="eggNOG" id="arCOG02103">
    <property type="taxonomic scope" value="Archaea"/>
</dbReference>
<keyword evidence="3" id="KW-0067">ATP-binding</keyword>
<dbReference type="Proteomes" id="UP000000641">
    <property type="component" value="Chromosome"/>
</dbReference>
<keyword evidence="8" id="KW-1185">Reference proteome</keyword>
<evidence type="ECO:0000256" key="1">
    <source>
        <dbReference type="ARBA" id="ARBA00022598"/>
    </source>
</evidence>
<dbReference type="InterPro" id="IPR036388">
    <property type="entry name" value="WH-like_DNA-bd_sf"/>
</dbReference>
<feature type="domain" description="CggR N-terminal DNA binding" evidence="6">
    <location>
        <begin position="23"/>
        <end position="76"/>
    </location>
</feature>
<dbReference type="GO" id="GO:0005737">
    <property type="term" value="C:cytoplasm"/>
    <property type="evidence" value="ECO:0007669"/>
    <property type="project" value="InterPro"/>
</dbReference>
<evidence type="ECO:0000256" key="3">
    <source>
        <dbReference type="ARBA" id="ARBA00022840"/>
    </source>
</evidence>